<evidence type="ECO:0000259" key="5">
    <source>
        <dbReference type="PROSITE" id="PS50931"/>
    </source>
</evidence>
<reference evidence="6 7" key="1">
    <citation type="submission" date="2018-12" db="EMBL/GenBank/DDBJ databases">
        <title>Mesorhizobium carbonis sp. nov., isolated from coal mine water.</title>
        <authorList>
            <person name="Xin W."/>
            <person name="Xu Z."/>
            <person name="Xiang F."/>
            <person name="Zhang J."/>
            <person name="Xi L."/>
            <person name="Liu J."/>
        </authorList>
    </citation>
    <scope>NUCLEOTIDE SEQUENCE [LARGE SCALE GENOMIC DNA]</scope>
    <source>
        <strain evidence="6 7">B2.3</strain>
    </source>
</reference>
<dbReference type="SUPFAM" id="SSF53850">
    <property type="entry name" value="Periplasmic binding protein-like II"/>
    <property type="match status" value="1"/>
</dbReference>
<dbReference type="EMBL" id="RWKW01000034">
    <property type="protein sequence ID" value="RST86612.1"/>
    <property type="molecule type" value="Genomic_DNA"/>
</dbReference>
<dbReference type="CDD" id="cd08414">
    <property type="entry name" value="PBP2_LTTR_aromatics_like"/>
    <property type="match status" value="1"/>
</dbReference>
<sequence length="295" mass="32466">MELRHLRYIIASARNGSFSAAAHELNVRQPIVSKRIKEVEDELGTQLFDRSTAGARLTLAGEEFVISCRRIVEDVERLAERAKARSEGELGRIVVGFYKSLSSGGLRAALRSFRQRYPKIEVELIESPFIELTAGVLAGTIDIAVILGDAGKCESLNSLALWTELLVVALPEGHHLAEKSVVYWPELKGERFLISHHDPGPDIRNILLRHLAAPSDHPEIVMRHLSRESILLEVGSGQGIALQCQSAVGLTSLGVAFRPLHDGNGATRLGYIACWRPENTNPTLQTFLDAVEQRG</sequence>
<dbReference type="GO" id="GO:0032993">
    <property type="term" value="C:protein-DNA complex"/>
    <property type="evidence" value="ECO:0007669"/>
    <property type="project" value="TreeGrafter"/>
</dbReference>
<evidence type="ECO:0000313" key="6">
    <source>
        <dbReference type="EMBL" id="RST86612.1"/>
    </source>
</evidence>
<dbReference type="InterPro" id="IPR036390">
    <property type="entry name" value="WH_DNA-bd_sf"/>
</dbReference>
<dbReference type="PRINTS" id="PR00039">
    <property type="entry name" value="HTHLYSR"/>
</dbReference>
<keyword evidence="2" id="KW-0805">Transcription regulation</keyword>
<feature type="domain" description="HTH lysR-type" evidence="5">
    <location>
        <begin position="1"/>
        <end position="58"/>
    </location>
</feature>
<name>A0A3S0ATB4_9HYPH</name>
<dbReference type="PANTHER" id="PTHR30346">
    <property type="entry name" value="TRANSCRIPTIONAL DUAL REGULATOR HCAR-RELATED"/>
    <property type="match status" value="1"/>
</dbReference>
<dbReference type="OrthoDB" id="7216893at2"/>
<dbReference type="GO" id="GO:0003700">
    <property type="term" value="F:DNA-binding transcription factor activity"/>
    <property type="evidence" value="ECO:0007669"/>
    <property type="project" value="InterPro"/>
</dbReference>
<dbReference type="RefSeq" id="WP_126699793.1">
    <property type="nucleotide sequence ID" value="NZ_RWKW01000034.1"/>
</dbReference>
<dbReference type="InterPro" id="IPR000847">
    <property type="entry name" value="LysR_HTH_N"/>
</dbReference>
<dbReference type="PROSITE" id="PS50931">
    <property type="entry name" value="HTH_LYSR"/>
    <property type="match status" value="1"/>
</dbReference>
<dbReference type="Pfam" id="PF03466">
    <property type="entry name" value="LysR_substrate"/>
    <property type="match status" value="1"/>
</dbReference>
<gene>
    <name evidence="6" type="ORF">EJC49_10075</name>
</gene>
<evidence type="ECO:0000256" key="4">
    <source>
        <dbReference type="ARBA" id="ARBA00023163"/>
    </source>
</evidence>
<keyword evidence="7" id="KW-1185">Reference proteome</keyword>
<dbReference type="PANTHER" id="PTHR30346:SF0">
    <property type="entry name" value="HCA OPERON TRANSCRIPTIONAL ACTIVATOR HCAR"/>
    <property type="match status" value="1"/>
</dbReference>
<dbReference type="GO" id="GO:0003677">
    <property type="term" value="F:DNA binding"/>
    <property type="evidence" value="ECO:0007669"/>
    <property type="project" value="UniProtKB-KW"/>
</dbReference>
<accession>A0A3S0ATB4</accession>
<evidence type="ECO:0000256" key="1">
    <source>
        <dbReference type="ARBA" id="ARBA00009437"/>
    </source>
</evidence>
<dbReference type="InterPro" id="IPR036388">
    <property type="entry name" value="WH-like_DNA-bd_sf"/>
</dbReference>
<keyword evidence="4" id="KW-0804">Transcription</keyword>
<dbReference type="InterPro" id="IPR005119">
    <property type="entry name" value="LysR_subst-bd"/>
</dbReference>
<protein>
    <submittedName>
        <fullName evidence="6">LysR family transcriptional regulator</fullName>
    </submittedName>
</protein>
<dbReference type="Pfam" id="PF00126">
    <property type="entry name" value="HTH_1"/>
    <property type="match status" value="1"/>
</dbReference>
<evidence type="ECO:0000256" key="3">
    <source>
        <dbReference type="ARBA" id="ARBA00023125"/>
    </source>
</evidence>
<proteinExistence type="inferred from homology"/>
<dbReference type="Gene3D" id="1.10.10.10">
    <property type="entry name" value="Winged helix-like DNA-binding domain superfamily/Winged helix DNA-binding domain"/>
    <property type="match status" value="1"/>
</dbReference>
<dbReference type="Gene3D" id="3.40.190.10">
    <property type="entry name" value="Periplasmic binding protein-like II"/>
    <property type="match status" value="2"/>
</dbReference>
<dbReference type="AlphaFoldDB" id="A0A3S0ATB4"/>
<comment type="similarity">
    <text evidence="1">Belongs to the LysR transcriptional regulatory family.</text>
</comment>
<dbReference type="SUPFAM" id="SSF46785">
    <property type="entry name" value="Winged helix' DNA-binding domain"/>
    <property type="match status" value="1"/>
</dbReference>
<keyword evidence="3" id="KW-0238">DNA-binding</keyword>
<organism evidence="6 7">
    <name type="scientific">Aquibium carbonis</name>
    <dbReference type="NCBI Taxonomy" id="2495581"/>
    <lineage>
        <taxon>Bacteria</taxon>
        <taxon>Pseudomonadati</taxon>
        <taxon>Pseudomonadota</taxon>
        <taxon>Alphaproteobacteria</taxon>
        <taxon>Hyphomicrobiales</taxon>
        <taxon>Phyllobacteriaceae</taxon>
        <taxon>Aquibium</taxon>
    </lineage>
</organism>
<comment type="caution">
    <text evidence="6">The sequence shown here is derived from an EMBL/GenBank/DDBJ whole genome shotgun (WGS) entry which is preliminary data.</text>
</comment>
<dbReference type="Proteomes" id="UP000278398">
    <property type="component" value="Unassembled WGS sequence"/>
</dbReference>
<evidence type="ECO:0000256" key="2">
    <source>
        <dbReference type="ARBA" id="ARBA00023015"/>
    </source>
</evidence>
<dbReference type="FunFam" id="1.10.10.10:FF:000001">
    <property type="entry name" value="LysR family transcriptional regulator"/>
    <property type="match status" value="1"/>
</dbReference>
<evidence type="ECO:0000313" key="7">
    <source>
        <dbReference type="Proteomes" id="UP000278398"/>
    </source>
</evidence>